<name>A9A290_NITMS</name>
<sequence>MKIGYSALFLIAIVLSMAITIQIGSIESVDAAKAQGVKSSKYGMETKHKVCGDRLCTPEDFTSDGERKSLPELRGSSISSQMAMAKMERLFELHRTQLVSAWDSLNDSEKSHMMKMFDKMYEKMQSMSFVDHMQHMSHMMNDKQHDMKDKHGMSGSCKDSSHGKDGAHGEHSCSCKCGKHSEHDRDDKHGMGGSCKDSSHGSSCGGKEHNCSCHK</sequence>
<dbReference type="HOGENOM" id="CLU_1280835_0_0_2"/>
<reference evidence="2 3" key="1">
    <citation type="journal article" date="2010" name="Proc. Natl. Acad. Sci. U.S.A.">
        <title>Nitrosopumilus maritimus genome reveals unique mechanisms for nitrification and autotrophy in globally distributed marine crenarchaea.</title>
        <authorList>
            <person name="Walker C.B."/>
            <person name="de la Torre J.R."/>
            <person name="Klotz M.G."/>
            <person name="Urakawa H."/>
            <person name="Pinel N."/>
            <person name="Arp D.J."/>
            <person name="Brochier-Armanet C."/>
            <person name="Chain P.S."/>
            <person name="Chan P.P."/>
            <person name="Gollabgir A."/>
            <person name="Hemp J."/>
            <person name="Hugler M."/>
            <person name="Karr E.A."/>
            <person name="Konneke M."/>
            <person name="Shin M."/>
            <person name="Lawton T.J."/>
            <person name="Lowe T."/>
            <person name="Martens-Habbena W."/>
            <person name="Sayavedra-Soto L.A."/>
            <person name="Lang D."/>
            <person name="Sievert S.M."/>
            <person name="Rosenzweig A.C."/>
            <person name="Manning G."/>
            <person name="Stahl D.A."/>
        </authorList>
    </citation>
    <scope>NUCLEOTIDE SEQUENCE [LARGE SCALE GENOMIC DNA]</scope>
    <source>
        <strain evidence="2 3">SCM1</strain>
    </source>
</reference>
<evidence type="ECO:0000256" key="1">
    <source>
        <dbReference type="SAM" id="MobiDB-lite"/>
    </source>
</evidence>
<dbReference type="EnsemblBacteria" id="ABX12801">
    <property type="protein sequence ID" value="ABX12801"/>
    <property type="gene ID" value="Nmar_0905"/>
</dbReference>
<organism evidence="2 3">
    <name type="scientific">Nitrosopumilus maritimus (strain SCM1)</name>
    <dbReference type="NCBI Taxonomy" id="436308"/>
    <lineage>
        <taxon>Archaea</taxon>
        <taxon>Nitrososphaerota</taxon>
        <taxon>Nitrososphaeria</taxon>
        <taxon>Nitrosopumilales</taxon>
        <taxon>Nitrosopumilaceae</taxon>
        <taxon>Nitrosopumilus</taxon>
    </lineage>
</organism>
<feature type="compositionally biased region" description="Basic and acidic residues" evidence="1">
    <location>
        <begin position="143"/>
        <end position="152"/>
    </location>
</feature>
<protein>
    <submittedName>
        <fullName evidence="2">Uncharacterized protein</fullName>
    </submittedName>
</protein>
<keyword evidence="3" id="KW-1185">Reference proteome</keyword>
<gene>
    <name evidence="2" type="ordered locus">Nmar_0905</name>
</gene>
<dbReference type="OrthoDB" id="383772at2157"/>
<accession>A9A290</accession>
<proteinExistence type="predicted"/>
<dbReference type="RefSeq" id="WP_012215288.1">
    <property type="nucleotide sequence ID" value="NC_010085.1"/>
</dbReference>
<dbReference type="EMBL" id="CP000866">
    <property type="protein sequence ID" value="ABX12801.1"/>
    <property type="molecule type" value="Genomic_DNA"/>
</dbReference>
<dbReference type="Proteomes" id="UP000000792">
    <property type="component" value="Chromosome"/>
</dbReference>
<dbReference type="InParanoid" id="A9A290"/>
<dbReference type="KEGG" id="nmr:Nmar_0905"/>
<feature type="region of interest" description="Disordered" evidence="1">
    <location>
        <begin position="143"/>
        <end position="170"/>
    </location>
</feature>
<evidence type="ECO:0000313" key="3">
    <source>
        <dbReference type="Proteomes" id="UP000000792"/>
    </source>
</evidence>
<dbReference type="GeneID" id="5774440"/>
<dbReference type="AlphaFoldDB" id="A9A290"/>
<feature type="compositionally biased region" description="Basic and acidic residues" evidence="1">
    <location>
        <begin position="159"/>
        <end position="170"/>
    </location>
</feature>
<feature type="region of interest" description="Disordered" evidence="1">
    <location>
        <begin position="186"/>
        <end position="209"/>
    </location>
</feature>
<evidence type="ECO:0000313" key="2">
    <source>
        <dbReference type="EMBL" id="ABX12801.1"/>
    </source>
</evidence>